<dbReference type="SUPFAM" id="SSF48208">
    <property type="entry name" value="Six-hairpin glycosidases"/>
    <property type="match status" value="1"/>
</dbReference>
<dbReference type="PRINTS" id="PR00735">
    <property type="entry name" value="GLHYDRLASE8"/>
</dbReference>
<name>A0A7W5P888_9ACTN</name>
<dbReference type="RefSeq" id="WP_183339968.1">
    <property type="nucleotide sequence ID" value="NZ_JACHZG010000001.1"/>
</dbReference>
<evidence type="ECO:0000256" key="1">
    <source>
        <dbReference type="ARBA" id="ARBA00009209"/>
    </source>
</evidence>
<comment type="caution">
    <text evidence="4">The sequence shown here is derived from an EMBL/GenBank/DDBJ whole genome shotgun (WGS) entry which is preliminary data.</text>
</comment>
<dbReference type="Pfam" id="PF01270">
    <property type="entry name" value="Glyco_hydro_8"/>
    <property type="match status" value="1"/>
</dbReference>
<dbReference type="EMBL" id="JACHZG010000001">
    <property type="protein sequence ID" value="MBB3328222.1"/>
    <property type="molecule type" value="Genomic_DNA"/>
</dbReference>
<comment type="similarity">
    <text evidence="1">Belongs to the glycosyl hydrolase 8 (cellulase D) family.</text>
</comment>
<sequence>MLLLLAATGLTGCGAGAPGSAAPGPGLTDPSAAFLSTYVDPDGRVVRRDQAGDTVSEGQAYAMLVAVGSGDGDTFRKVWGWTREHLLRPDGTLSWQWADGSVVDASSAADADLDAARALVLAGRTFGDLDLLADGLKLGQAVLDVETVPTSAGRVLTAGSWATGEPWAFNPSYASPAAYAVLGDASGDSRWAELAAGSRAVNARLLEQVDLPPDWAQVHADGHVDPMPGAAGHGGQGVRYGYDATRFPLRYAESCTPEDRSLAARLVPALEQSPGSAAERDLGGRPLTSDRSVVGLEGEAAALAAAGDVAGARDRMAQAVTLQQQTPTYYGGAWAALGPAFLTSTVLGGCAPLPAA</sequence>
<keyword evidence="2 4" id="KW-0378">Hydrolase</keyword>
<organism evidence="4 5">
    <name type="scientific">Microlunatus antarcticus</name>
    <dbReference type="NCBI Taxonomy" id="53388"/>
    <lineage>
        <taxon>Bacteria</taxon>
        <taxon>Bacillati</taxon>
        <taxon>Actinomycetota</taxon>
        <taxon>Actinomycetes</taxon>
        <taxon>Propionibacteriales</taxon>
        <taxon>Propionibacteriaceae</taxon>
        <taxon>Microlunatus</taxon>
    </lineage>
</organism>
<dbReference type="EC" id="3.2.1.4" evidence="4"/>
<dbReference type="InterPro" id="IPR012341">
    <property type="entry name" value="6hp_glycosidase-like_sf"/>
</dbReference>
<evidence type="ECO:0000256" key="2">
    <source>
        <dbReference type="ARBA" id="ARBA00022801"/>
    </source>
</evidence>
<dbReference type="Proteomes" id="UP000565572">
    <property type="component" value="Unassembled WGS sequence"/>
</dbReference>
<protein>
    <submittedName>
        <fullName evidence="4">Endoglucanase</fullName>
        <ecNumber evidence="4">3.2.1.4</ecNumber>
    </submittedName>
</protein>
<evidence type="ECO:0000313" key="5">
    <source>
        <dbReference type="Proteomes" id="UP000565572"/>
    </source>
</evidence>
<gene>
    <name evidence="4" type="ORF">FHX39_003166</name>
</gene>
<evidence type="ECO:0000256" key="3">
    <source>
        <dbReference type="ARBA" id="ARBA00023295"/>
    </source>
</evidence>
<dbReference type="Gene3D" id="1.50.10.10">
    <property type="match status" value="1"/>
</dbReference>
<dbReference type="GO" id="GO:0005975">
    <property type="term" value="P:carbohydrate metabolic process"/>
    <property type="evidence" value="ECO:0007669"/>
    <property type="project" value="InterPro"/>
</dbReference>
<dbReference type="GO" id="GO:0008810">
    <property type="term" value="F:cellulase activity"/>
    <property type="evidence" value="ECO:0007669"/>
    <property type="project" value="UniProtKB-EC"/>
</dbReference>
<dbReference type="InterPro" id="IPR008928">
    <property type="entry name" value="6-hairpin_glycosidase_sf"/>
</dbReference>
<evidence type="ECO:0000313" key="4">
    <source>
        <dbReference type="EMBL" id="MBB3328222.1"/>
    </source>
</evidence>
<proteinExistence type="inferred from homology"/>
<dbReference type="InterPro" id="IPR002037">
    <property type="entry name" value="Glyco_hydro_8"/>
</dbReference>
<reference evidence="4 5" key="1">
    <citation type="submission" date="2020-08" db="EMBL/GenBank/DDBJ databases">
        <title>Sequencing the genomes of 1000 actinobacteria strains.</title>
        <authorList>
            <person name="Klenk H.-P."/>
        </authorList>
    </citation>
    <scope>NUCLEOTIDE SEQUENCE [LARGE SCALE GENOMIC DNA]</scope>
    <source>
        <strain evidence="4 5">DSM 11053</strain>
    </source>
</reference>
<keyword evidence="3 4" id="KW-0326">Glycosidase</keyword>
<keyword evidence="5" id="KW-1185">Reference proteome</keyword>
<dbReference type="AlphaFoldDB" id="A0A7W5P888"/>
<accession>A0A7W5P888</accession>